<evidence type="ECO:0000313" key="6">
    <source>
        <dbReference type="Proteomes" id="UP000220340"/>
    </source>
</evidence>
<dbReference type="STRING" id="1801.BRW64_13060"/>
<dbReference type="Proteomes" id="UP000220340">
    <property type="component" value="Unassembled WGS sequence"/>
</dbReference>
<evidence type="ECO:0000313" key="3">
    <source>
        <dbReference type="EMBL" id="OPE49457.1"/>
    </source>
</evidence>
<feature type="chain" id="PRO_5011899068" evidence="1">
    <location>
        <begin position="23"/>
        <end position="107"/>
    </location>
</feature>
<evidence type="ECO:0000313" key="5">
    <source>
        <dbReference type="Proteomes" id="UP000191039"/>
    </source>
</evidence>
<comment type="caution">
    <text evidence="3">The sequence shown here is derived from an EMBL/GenBank/DDBJ whole genome shotgun (WGS) entry which is preliminary data.</text>
</comment>
<dbReference type="AlphaFoldDB" id="A0A1Q4HDD8"/>
<dbReference type="Proteomes" id="UP000191039">
    <property type="component" value="Unassembled WGS sequence"/>
</dbReference>
<sequence>MRTRTISGTVAAALLGAATALAAPAAADEQTDQQFLTVIAEHGVQAGDDPVGLAQTMCRKLGNGGKKGVQAALTYIQDNTDLDSEGITTFAGIAAQVYCPDKVKNTE</sequence>
<gene>
    <name evidence="3" type="ORF">BV510_22305</name>
    <name evidence="4" type="ORF">CRI78_18785</name>
</gene>
<accession>A0A1Q4HDD8</accession>
<dbReference type="RefSeq" id="WP_073856675.1">
    <property type="nucleotide sequence ID" value="NZ_BAAATC010000008.1"/>
</dbReference>
<dbReference type="OrthoDB" id="4743565at2"/>
<keyword evidence="6" id="KW-1185">Reference proteome</keyword>
<reference evidence="3 5" key="1">
    <citation type="submission" date="2016-09" db="EMBL/GenBank/DDBJ databases">
        <title>genome sequences of unsequenced Mycobacteria.</title>
        <authorList>
            <person name="Greninger A.L."/>
            <person name="Jerome K.R."/>
            <person name="Mcnair B."/>
            <person name="Wallis C."/>
            <person name="Fang F."/>
        </authorList>
    </citation>
    <scope>NUCLEOTIDE SEQUENCE [LARGE SCALE GENOMIC DNA]</scope>
    <source>
        <strain evidence="3 5">BM1</strain>
    </source>
</reference>
<feature type="signal peptide" evidence="1">
    <location>
        <begin position="1"/>
        <end position="22"/>
    </location>
</feature>
<dbReference type="InterPro" id="IPR007969">
    <property type="entry name" value="DUF732"/>
</dbReference>
<dbReference type="Pfam" id="PF05305">
    <property type="entry name" value="DUF732"/>
    <property type="match status" value="1"/>
</dbReference>
<evidence type="ECO:0000259" key="2">
    <source>
        <dbReference type="Pfam" id="PF05305"/>
    </source>
</evidence>
<dbReference type="EMBL" id="PDCR01000025">
    <property type="protein sequence ID" value="PEG52866.1"/>
    <property type="molecule type" value="Genomic_DNA"/>
</dbReference>
<dbReference type="EMBL" id="MIJD01000290">
    <property type="protein sequence ID" value="OPE49457.1"/>
    <property type="molecule type" value="Genomic_DNA"/>
</dbReference>
<feature type="domain" description="DUF732" evidence="2">
    <location>
        <begin position="32"/>
        <end position="101"/>
    </location>
</feature>
<reference evidence="4 6" key="2">
    <citation type="submission" date="2017-10" db="EMBL/GenBank/DDBJ databases">
        <title>The new phylogeny of genus Mycobacterium.</title>
        <authorList>
            <person name="Tortoli E."/>
            <person name="Trovato A."/>
            <person name="Cirillo D.M."/>
        </authorList>
    </citation>
    <scope>NUCLEOTIDE SEQUENCE [LARGE SCALE GENOMIC DNA]</scope>
    <source>
        <strain evidence="4 6">IP141170001</strain>
    </source>
</reference>
<protein>
    <submittedName>
        <fullName evidence="4">DUF732 domain-containing protein</fullName>
    </submittedName>
</protein>
<evidence type="ECO:0000256" key="1">
    <source>
        <dbReference type="SAM" id="SignalP"/>
    </source>
</evidence>
<name>A0A1Q4HDD8_9MYCO</name>
<evidence type="ECO:0000313" key="4">
    <source>
        <dbReference type="EMBL" id="PEG52866.1"/>
    </source>
</evidence>
<proteinExistence type="predicted"/>
<organism evidence="3 5">
    <name type="scientific">Mycolicibacterium diernhoferi</name>
    <dbReference type="NCBI Taxonomy" id="1801"/>
    <lineage>
        <taxon>Bacteria</taxon>
        <taxon>Bacillati</taxon>
        <taxon>Actinomycetota</taxon>
        <taxon>Actinomycetes</taxon>
        <taxon>Mycobacteriales</taxon>
        <taxon>Mycobacteriaceae</taxon>
        <taxon>Mycolicibacterium</taxon>
    </lineage>
</organism>
<keyword evidence="1" id="KW-0732">Signal</keyword>